<feature type="compositionally biased region" description="Polar residues" evidence="1">
    <location>
        <begin position="1"/>
        <end position="17"/>
    </location>
</feature>
<accession>A0AAE1SNZ4</accession>
<dbReference type="EMBL" id="JAVYJV010000004">
    <property type="protein sequence ID" value="KAK4372722.1"/>
    <property type="molecule type" value="Genomic_DNA"/>
</dbReference>
<gene>
    <name evidence="2" type="ORF">RND71_008106</name>
</gene>
<dbReference type="AlphaFoldDB" id="A0AAE1SNZ4"/>
<protein>
    <submittedName>
        <fullName evidence="2">Uncharacterized protein</fullName>
    </submittedName>
</protein>
<evidence type="ECO:0000256" key="1">
    <source>
        <dbReference type="SAM" id="MobiDB-lite"/>
    </source>
</evidence>
<reference evidence="2" key="1">
    <citation type="submission" date="2023-12" db="EMBL/GenBank/DDBJ databases">
        <title>Genome assembly of Anisodus tanguticus.</title>
        <authorList>
            <person name="Wang Y.-J."/>
        </authorList>
    </citation>
    <scope>NUCLEOTIDE SEQUENCE</scope>
    <source>
        <strain evidence="2">KB-2021</strain>
        <tissue evidence="2">Leaf</tissue>
    </source>
</reference>
<dbReference type="PANTHER" id="PTHR33386">
    <property type="entry name" value="OS02G0740600 PROTEIN"/>
    <property type="match status" value="1"/>
</dbReference>
<dbReference type="Proteomes" id="UP001291623">
    <property type="component" value="Unassembled WGS sequence"/>
</dbReference>
<name>A0AAE1SNZ4_9SOLA</name>
<dbReference type="PANTHER" id="PTHR33386:SF13">
    <property type="entry name" value="EXPRESSED PROTEIN"/>
    <property type="match status" value="1"/>
</dbReference>
<sequence>MGSNGNSWADQWGNQNDVVDEDYGSKGKTSGGKKIEKVTAVASTSFNKAKSVAVVGADKAKSAAVVGAKKVKNGTSFGFKWIKEKCQKGNSTK</sequence>
<evidence type="ECO:0000313" key="3">
    <source>
        <dbReference type="Proteomes" id="UP001291623"/>
    </source>
</evidence>
<feature type="region of interest" description="Disordered" evidence="1">
    <location>
        <begin position="1"/>
        <end position="33"/>
    </location>
</feature>
<keyword evidence="3" id="KW-1185">Reference proteome</keyword>
<comment type="caution">
    <text evidence="2">The sequence shown here is derived from an EMBL/GenBank/DDBJ whole genome shotgun (WGS) entry which is preliminary data.</text>
</comment>
<proteinExistence type="predicted"/>
<organism evidence="2 3">
    <name type="scientific">Anisodus tanguticus</name>
    <dbReference type="NCBI Taxonomy" id="243964"/>
    <lineage>
        <taxon>Eukaryota</taxon>
        <taxon>Viridiplantae</taxon>
        <taxon>Streptophyta</taxon>
        <taxon>Embryophyta</taxon>
        <taxon>Tracheophyta</taxon>
        <taxon>Spermatophyta</taxon>
        <taxon>Magnoliopsida</taxon>
        <taxon>eudicotyledons</taxon>
        <taxon>Gunneridae</taxon>
        <taxon>Pentapetalae</taxon>
        <taxon>asterids</taxon>
        <taxon>lamiids</taxon>
        <taxon>Solanales</taxon>
        <taxon>Solanaceae</taxon>
        <taxon>Solanoideae</taxon>
        <taxon>Hyoscyameae</taxon>
        <taxon>Anisodus</taxon>
    </lineage>
</organism>
<evidence type="ECO:0000313" key="2">
    <source>
        <dbReference type="EMBL" id="KAK4372722.1"/>
    </source>
</evidence>